<dbReference type="CDD" id="cd02440">
    <property type="entry name" value="AdoMet_MTases"/>
    <property type="match status" value="1"/>
</dbReference>
<evidence type="ECO:0000313" key="8">
    <source>
        <dbReference type="EMBL" id="CAG9312776.1"/>
    </source>
</evidence>
<comment type="catalytic activity">
    <reaction evidence="3">
        <text>a 5'-end (N(2),N(7)-dimethyl 5'-triphosphoguanosine)-ribonucleoside in snoRNA + S-adenosyl-L-methionine = a 5'-end (N(2),N(2),N(7)-trimethyl 5'-triphosphoguanosine)-ribonucleoside in snoRNA + S-adenosyl-L-homocysteine + H(+)</text>
        <dbReference type="Rhea" id="RHEA:78507"/>
        <dbReference type="Rhea" id="RHEA-COMP:19088"/>
        <dbReference type="Rhea" id="RHEA-COMP:19090"/>
        <dbReference type="ChEBI" id="CHEBI:15378"/>
        <dbReference type="ChEBI" id="CHEBI:57856"/>
        <dbReference type="ChEBI" id="CHEBI:59789"/>
        <dbReference type="ChEBI" id="CHEBI:167623"/>
        <dbReference type="ChEBI" id="CHEBI:172880"/>
    </reaction>
    <physiologicalReaction direction="left-to-right" evidence="3">
        <dbReference type="Rhea" id="RHEA:78508"/>
    </physiologicalReaction>
</comment>
<dbReference type="SUPFAM" id="SSF53335">
    <property type="entry name" value="S-adenosyl-L-methionine-dependent methyltransferases"/>
    <property type="match status" value="1"/>
</dbReference>
<keyword evidence="9" id="KW-1185">Reference proteome</keyword>
<dbReference type="Gene3D" id="3.40.50.150">
    <property type="entry name" value="Vaccinia Virus protein VP39"/>
    <property type="match status" value="1"/>
</dbReference>
<protein>
    <recommendedName>
        <fullName evidence="1">Trimethylguanosine synthase</fullName>
    </recommendedName>
    <alternativeName>
        <fullName evidence="7">Cap-specific guanine-N(2) methyltransferase</fullName>
    </alternativeName>
</protein>
<comment type="caution">
    <text evidence="8">The sequence shown here is derived from an EMBL/GenBank/DDBJ whole genome shotgun (WGS) entry which is preliminary data.</text>
</comment>
<evidence type="ECO:0000256" key="2">
    <source>
        <dbReference type="ARBA" id="ARBA00025783"/>
    </source>
</evidence>
<comment type="catalytic activity">
    <reaction evidence="5">
        <text>a 5'-end (N(2),N(7)-dimethyl 5'-triphosphoguanosine)-ribonucleoside in snRNA + S-adenosyl-L-methionine = a 5'-end (N(2),N(2),N(7)-trimethyl 5'-triphosphoguanosine)-ribonucleoside in snRNA + S-adenosyl-L-homocysteine + H(+)</text>
        <dbReference type="Rhea" id="RHEA:78479"/>
        <dbReference type="Rhea" id="RHEA-COMP:19087"/>
        <dbReference type="Rhea" id="RHEA-COMP:19089"/>
        <dbReference type="ChEBI" id="CHEBI:15378"/>
        <dbReference type="ChEBI" id="CHEBI:57856"/>
        <dbReference type="ChEBI" id="CHEBI:59789"/>
        <dbReference type="ChEBI" id="CHEBI:167623"/>
        <dbReference type="ChEBI" id="CHEBI:172880"/>
    </reaction>
    <physiologicalReaction direction="left-to-right" evidence="5">
        <dbReference type="Rhea" id="RHEA:78480"/>
    </physiologicalReaction>
</comment>
<evidence type="ECO:0000256" key="5">
    <source>
        <dbReference type="ARBA" id="ARBA00048763"/>
    </source>
</evidence>
<evidence type="ECO:0000256" key="6">
    <source>
        <dbReference type="ARBA" id="ARBA00049075"/>
    </source>
</evidence>
<dbReference type="GO" id="GO:0071164">
    <property type="term" value="F:RNA cap trimethylguanosine synthase activity"/>
    <property type="evidence" value="ECO:0007669"/>
    <property type="project" value="TreeGrafter"/>
</dbReference>
<dbReference type="EMBL" id="CAJZBQ010000009">
    <property type="protein sequence ID" value="CAG9312776.1"/>
    <property type="molecule type" value="Genomic_DNA"/>
</dbReference>
<comment type="similarity">
    <text evidence="2">Belongs to the methyltransferase superfamily. Trimethylguanosine synthase family.</text>
</comment>
<evidence type="ECO:0000256" key="7">
    <source>
        <dbReference type="ARBA" id="ARBA00049790"/>
    </source>
</evidence>
<sequence length="444" mass="50380">MESTTKEKLLPIPKRSFFAKLCMCFCLSNKAHQSDDISMSPFDTFASSTCNDPDVYSIKNYSADKIYLLGAENKKILCIFKHMAIESLEDHRISGERPPEIEEENWRQRYRIFSKYDEGIKLDWDSWLVTPHEKIVKSIAKYAVLRGKPNSVIDALCGVGGFTIQFAKYCKVIAIDIDPVKIGFAQINAEVYGVSENIAFIEADFLEVAHGHRADLTIVSPDYLKCGESFDMNNFRPELPILISSALKCSQSVLIYLPPNVDVQQFANVIYEIDETQPFIEITLLFDGSHLKAASCLLGPIVKFPTKDVILAISSRLGLIREQKEYLKQIVEQVSIKTLMDLVNETERIAKDVKYKGKKFLELAMKIPDIKLEGIPVLFKGENYEPILQIFKERGDTIIEKEIEGDAILEIKGERIVGSKNIIEHLNSKKVDMKFITEDDINFG</sequence>
<dbReference type="InterPro" id="IPR019012">
    <property type="entry name" value="RNA_cap_Gua-N2-MeTrfase"/>
</dbReference>
<organism evidence="8 9">
    <name type="scientific">Blepharisma stoltei</name>
    <dbReference type="NCBI Taxonomy" id="1481888"/>
    <lineage>
        <taxon>Eukaryota</taxon>
        <taxon>Sar</taxon>
        <taxon>Alveolata</taxon>
        <taxon>Ciliophora</taxon>
        <taxon>Postciliodesmatophora</taxon>
        <taxon>Heterotrichea</taxon>
        <taxon>Heterotrichida</taxon>
        <taxon>Blepharismidae</taxon>
        <taxon>Blepharisma</taxon>
    </lineage>
</organism>
<evidence type="ECO:0000256" key="1">
    <source>
        <dbReference type="ARBA" id="ARBA00018517"/>
    </source>
</evidence>
<evidence type="ECO:0000313" key="9">
    <source>
        <dbReference type="Proteomes" id="UP001162131"/>
    </source>
</evidence>
<dbReference type="Pfam" id="PF09445">
    <property type="entry name" value="Methyltransf_15"/>
    <property type="match status" value="1"/>
</dbReference>
<reference evidence="8" key="1">
    <citation type="submission" date="2021-09" db="EMBL/GenBank/DDBJ databases">
        <authorList>
            <consortium name="AG Swart"/>
            <person name="Singh M."/>
            <person name="Singh A."/>
            <person name="Seah K."/>
            <person name="Emmerich C."/>
        </authorList>
    </citation>
    <scope>NUCLEOTIDE SEQUENCE</scope>
    <source>
        <strain evidence="8">ATCC30299</strain>
    </source>
</reference>
<gene>
    <name evidence="8" type="ORF">BSTOLATCC_MIC7571</name>
</gene>
<comment type="catalytic activity">
    <reaction evidence="4">
        <text>a 5'-end (N(7)-methyl 5'-triphosphoguanosine)-ribonucleoside in snoRNA + S-adenosyl-L-methionine = a 5'-end (N(2),N(7)-dimethyl 5'-triphosphoguanosine)-ribonucleoside in snoRNA + S-adenosyl-L-homocysteine + H(+)</text>
        <dbReference type="Rhea" id="RHEA:78475"/>
        <dbReference type="Rhea" id="RHEA-COMP:19086"/>
        <dbReference type="Rhea" id="RHEA-COMP:19088"/>
        <dbReference type="ChEBI" id="CHEBI:15378"/>
        <dbReference type="ChEBI" id="CHEBI:57856"/>
        <dbReference type="ChEBI" id="CHEBI:59789"/>
        <dbReference type="ChEBI" id="CHEBI:156461"/>
        <dbReference type="ChEBI" id="CHEBI:172880"/>
    </reaction>
    <physiologicalReaction direction="left-to-right" evidence="4">
        <dbReference type="Rhea" id="RHEA:78476"/>
    </physiologicalReaction>
</comment>
<evidence type="ECO:0000256" key="3">
    <source>
        <dbReference type="ARBA" id="ARBA00047418"/>
    </source>
</evidence>
<comment type="catalytic activity">
    <reaction evidence="6">
        <text>a 5'-end (N(7)-methyl 5'-triphosphoguanosine)-ribonucleoside in snRNA + S-adenosyl-L-methionine = a 5'-end (N(2),N(7)-dimethyl 5'-triphosphoguanosine)-ribonucleoside in snRNA + S-adenosyl-L-homocysteine + H(+)</text>
        <dbReference type="Rhea" id="RHEA:78471"/>
        <dbReference type="Rhea" id="RHEA-COMP:19085"/>
        <dbReference type="Rhea" id="RHEA-COMP:19087"/>
        <dbReference type="ChEBI" id="CHEBI:15378"/>
        <dbReference type="ChEBI" id="CHEBI:57856"/>
        <dbReference type="ChEBI" id="CHEBI:59789"/>
        <dbReference type="ChEBI" id="CHEBI:156461"/>
        <dbReference type="ChEBI" id="CHEBI:172880"/>
    </reaction>
    <physiologicalReaction direction="left-to-right" evidence="6">
        <dbReference type="Rhea" id="RHEA:78472"/>
    </physiologicalReaction>
</comment>
<dbReference type="GO" id="GO:0005634">
    <property type="term" value="C:nucleus"/>
    <property type="evidence" value="ECO:0007669"/>
    <property type="project" value="TreeGrafter"/>
</dbReference>
<dbReference type="PANTHER" id="PTHR14741:SF32">
    <property type="entry name" value="TRIMETHYLGUANOSINE SYNTHASE"/>
    <property type="match status" value="1"/>
</dbReference>
<accession>A0AAU9IHS7</accession>
<evidence type="ECO:0000256" key="4">
    <source>
        <dbReference type="ARBA" id="ARBA00048740"/>
    </source>
</evidence>
<dbReference type="InterPro" id="IPR029063">
    <property type="entry name" value="SAM-dependent_MTases_sf"/>
</dbReference>
<dbReference type="Proteomes" id="UP001162131">
    <property type="component" value="Unassembled WGS sequence"/>
</dbReference>
<dbReference type="AlphaFoldDB" id="A0AAU9IHS7"/>
<name>A0AAU9IHS7_9CILI</name>
<dbReference type="PANTHER" id="PTHR14741">
    <property type="entry name" value="S-ADENOSYLMETHIONINE-DEPENDENT METHYLTRANSFERASE RELATED"/>
    <property type="match status" value="1"/>
</dbReference>
<proteinExistence type="inferred from homology"/>